<dbReference type="GO" id="GO:0016705">
    <property type="term" value="F:oxidoreductase activity, acting on paired donors, with incorporation or reduction of molecular oxygen"/>
    <property type="evidence" value="ECO:0007669"/>
    <property type="project" value="InterPro"/>
</dbReference>
<dbReference type="InterPro" id="IPR002401">
    <property type="entry name" value="Cyt_P450_E_grp-I"/>
</dbReference>
<keyword evidence="11" id="KW-0503">Monooxygenase</keyword>
<accession>A0A5M3N3J5</accession>
<dbReference type="RefSeq" id="XP_007762874.1">
    <property type="nucleotide sequence ID" value="XM_007764684.1"/>
</dbReference>
<gene>
    <name evidence="13" type="ORF">CONPUDRAFT_86122</name>
</gene>
<sequence>MHPTVSASAVLIGAIVIATIQARRRLRKRNFPPGPPPTHWYPWLTFTEWRAVYGDLVYTKMFGQDMVVVNSEKVADDLMEKRSRNYSDRLDMSNMLEPYGLDYDTALIPHDDTRRGIRHVLQQTLRPEAILVYKSTQLRCVGDLLRNLSNTPASWWKHLRTVSAVVILGVVYEHELPTDPDSDLTFRAVVEGCDIGLAVTSTGPTALITAFPTLKYVPMWIPGGRWFNAANCKGIPDVMISAPFDKLLRKIAAGESGQSAVADALTKFQDTTKVDNIERVVRDSCGTAFAANTGSTLIVFALAMVLHPSVQKRAQEEIGPAIYRETLRWKSVAPLAIPHAATTRNKDIYDGYRIPNRTVILPNLWAMSRDSTKYPSPDTFAPERFLDANGNVTGETPNFAFGFASGSVWIAIARILGTFSIEKARDASGNVVEPNPEWTKGFSREYPKPFPCNFVPRWL</sequence>
<dbReference type="Gene3D" id="1.10.630.10">
    <property type="entry name" value="Cytochrome P450"/>
    <property type="match status" value="1"/>
</dbReference>
<dbReference type="SUPFAM" id="SSF48264">
    <property type="entry name" value="Cytochrome P450"/>
    <property type="match status" value="1"/>
</dbReference>
<evidence type="ECO:0000313" key="13">
    <source>
        <dbReference type="EMBL" id="EIW85877.1"/>
    </source>
</evidence>
<dbReference type="OrthoDB" id="2789670at2759"/>
<dbReference type="InterPro" id="IPR050364">
    <property type="entry name" value="Cytochrome_P450_fung"/>
</dbReference>
<dbReference type="EMBL" id="JH711573">
    <property type="protein sequence ID" value="EIW85877.1"/>
    <property type="molecule type" value="Genomic_DNA"/>
</dbReference>
<evidence type="ECO:0000256" key="8">
    <source>
        <dbReference type="ARBA" id="ARBA00022989"/>
    </source>
</evidence>
<protein>
    <submittedName>
        <fullName evidence="13">Cytochrome P450</fullName>
    </submittedName>
</protein>
<dbReference type="GO" id="GO:0016020">
    <property type="term" value="C:membrane"/>
    <property type="evidence" value="ECO:0007669"/>
    <property type="project" value="UniProtKB-SubCell"/>
</dbReference>
<proteinExistence type="inferred from homology"/>
<dbReference type="GO" id="GO:0004497">
    <property type="term" value="F:monooxygenase activity"/>
    <property type="evidence" value="ECO:0007669"/>
    <property type="project" value="UniProtKB-KW"/>
</dbReference>
<dbReference type="GeneID" id="19211086"/>
<dbReference type="PRINTS" id="PR00463">
    <property type="entry name" value="EP450I"/>
</dbReference>
<keyword evidence="6" id="KW-0812">Transmembrane</keyword>
<evidence type="ECO:0000256" key="5">
    <source>
        <dbReference type="ARBA" id="ARBA00022617"/>
    </source>
</evidence>
<evidence type="ECO:0000256" key="9">
    <source>
        <dbReference type="ARBA" id="ARBA00023002"/>
    </source>
</evidence>
<evidence type="ECO:0000256" key="11">
    <source>
        <dbReference type="ARBA" id="ARBA00023033"/>
    </source>
</evidence>
<dbReference type="Pfam" id="PF00067">
    <property type="entry name" value="p450"/>
    <property type="match status" value="1"/>
</dbReference>
<evidence type="ECO:0000256" key="3">
    <source>
        <dbReference type="ARBA" id="ARBA00005179"/>
    </source>
</evidence>
<keyword evidence="7" id="KW-0479">Metal-binding</keyword>
<evidence type="ECO:0000256" key="7">
    <source>
        <dbReference type="ARBA" id="ARBA00022723"/>
    </source>
</evidence>
<organism evidence="13 14">
    <name type="scientific">Coniophora puteana (strain RWD-64-598)</name>
    <name type="common">Brown rot fungus</name>
    <dbReference type="NCBI Taxonomy" id="741705"/>
    <lineage>
        <taxon>Eukaryota</taxon>
        <taxon>Fungi</taxon>
        <taxon>Dikarya</taxon>
        <taxon>Basidiomycota</taxon>
        <taxon>Agaricomycotina</taxon>
        <taxon>Agaricomycetes</taxon>
        <taxon>Agaricomycetidae</taxon>
        <taxon>Boletales</taxon>
        <taxon>Coniophorineae</taxon>
        <taxon>Coniophoraceae</taxon>
        <taxon>Coniophora</taxon>
    </lineage>
</organism>
<dbReference type="KEGG" id="cput:CONPUDRAFT_86122"/>
<name>A0A5M3N3J5_CONPW</name>
<evidence type="ECO:0000256" key="1">
    <source>
        <dbReference type="ARBA" id="ARBA00001971"/>
    </source>
</evidence>
<dbReference type="GO" id="GO:0005506">
    <property type="term" value="F:iron ion binding"/>
    <property type="evidence" value="ECO:0007669"/>
    <property type="project" value="InterPro"/>
</dbReference>
<comment type="subcellular location">
    <subcellularLocation>
        <location evidence="2">Membrane</location>
        <topology evidence="2">Single-pass membrane protein</topology>
    </subcellularLocation>
</comment>
<evidence type="ECO:0000313" key="14">
    <source>
        <dbReference type="Proteomes" id="UP000053558"/>
    </source>
</evidence>
<dbReference type="PANTHER" id="PTHR46300">
    <property type="entry name" value="P450, PUTATIVE (EUROFUNG)-RELATED-RELATED"/>
    <property type="match status" value="1"/>
</dbReference>
<keyword evidence="12" id="KW-0472">Membrane</keyword>
<evidence type="ECO:0000256" key="4">
    <source>
        <dbReference type="ARBA" id="ARBA00010617"/>
    </source>
</evidence>
<evidence type="ECO:0000256" key="12">
    <source>
        <dbReference type="ARBA" id="ARBA00023136"/>
    </source>
</evidence>
<comment type="cofactor">
    <cofactor evidence="1">
        <name>heme</name>
        <dbReference type="ChEBI" id="CHEBI:30413"/>
    </cofactor>
</comment>
<comment type="similarity">
    <text evidence="4">Belongs to the cytochrome P450 family.</text>
</comment>
<evidence type="ECO:0000256" key="2">
    <source>
        <dbReference type="ARBA" id="ARBA00004167"/>
    </source>
</evidence>
<evidence type="ECO:0000256" key="10">
    <source>
        <dbReference type="ARBA" id="ARBA00023004"/>
    </source>
</evidence>
<dbReference type="AlphaFoldDB" id="A0A5M3N3J5"/>
<keyword evidence="8" id="KW-1133">Transmembrane helix</keyword>
<dbReference type="Proteomes" id="UP000053558">
    <property type="component" value="Unassembled WGS sequence"/>
</dbReference>
<comment type="caution">
    <text evidence="13">The sequence shown here is derived from an EMBL/GenBank/DDBJ whole genome shotgun (WGS) entry which is preliminary data.</text>
</comment>
<keyword evidence="10" id="KW-0408">Iron</keyword>
<keyword evidence="5" id="KW-0349">Heme</keyword>
<dbReference type="GO" id="GO:0020037">
    <property type="term" value="F:heme binding"/>
    <property type="evidence" value="ECO:0007669"/>
    <property type="project" value="InterPro"/>
</dbReference>
<dbReference type="InterPro" id="IPR036396">
    <property type="entry name" value="Cyt_P450_sf"/>
</dbReference>
<evidence type="ECO:0000256" key="6">
    <source>
        <dbReference type="ARBA" id="ARBA00022692"/>
    </source>
</evidence>
<comment type="pathway">
    <text evidence="3">Secondary metabolite biosynthesis.</text>
</comment>
<dbReference type="InterPro" id="IPR001128">
    <property type="entry name" value="Cyt_P450"/>
</dbReference>
<keyword evidence="9" id="KW-0560">Oxidoreductase</keyword>
<dbReference type="PANTHER" id="PTHR46300:SF2">
    <property type="entry name" value="CYTOCHROME P450 MONOOXYGENASE ALNH-RELATED"/>
    <property type="match status" value="1"/>
</dbReference>
<reference evidence="14" key="1">
    <citation type="journal article" date="2012" name="Science">
        <title>The Paleozoic origin of enzymatic lignin decomposition reconstructed from 31 fungal genomes.</title>
        <authorList>
            <person name="Floudas D."/>
            <person name="Binder M."/>
            <person name="Riley R."/>
            <person name="Barry K."/>
            <person name="Blanchette R.A."/>
            <person name="Henrissat B."/>
            <person name="Martinez A.T."/>
            <person name="Otillar R."/>
            <person name="Spatafora J.W."/>
            <person name="Yadav J.S."/>
            <person name="Aerts A."/>
            <person name="Benoit I."/>
            <person name="Boyd A."/>
            <person name="Carlson A."/>
            <person name="Copeland A."/>
            <person name="Coutinho P.M."/>
            <person name="de Vries R.P."/>
            <person name="Ferreira P."/>
            <person name="Findley K."/>
            <person name="Foster B."/>
            <person name="Gaskell J."/>
            <person name="Glotzer D."/>
            <person name="Gorecki P."/>
            <person name="Heitman J."/>
            <person name="Hesse C."/>
            <person name="Hori C."/>
            <person name="Igarashi K."/>
            <person name="Jurgens J.A."/>
            <person name="Kallen N."/>
            <person name="Kersten P."/>
            <person name="Kohler A."/>
            <person name="Kuees U."/>
            <person name="Kumar T.K.A."/>
            <person name="Kuo A."/>
            <person name="LaButti K."/>
            <person name="Larrondo L.F."/>
            <person name="Lindquist E."/>
            <person name="Ling A."/>
            <person name="Lombard V."/>
            <person name="Lucas S."/>
            <person name="Lundell T."/>
            <person name="Martin R."/>
            <person name="McLaughlin D.J."/>
            <person name="Morgenstern I."/>
            <person name="Morin E."/>
            <person name="Murat C."/>
            <person name="Nagy L.G."/>
            <person name="Nolan M."/>
            <person name="Ohm R.A."/>
            <person name="Patyshakuliyeva A."/>
            <person name="Rokas A."/>
            <person name="Ruiz-Duenas F.J."/>
            <person name="Sabat G."/>
            <person name="Salamov A."/>
            <person name="Samejima M."/>
            <person name="Schmutz J."/>
            <person name="Slot J.C."/>
            <person name="St John F."/>
            <person name="Stenlid J."/>
            <person name="Sun H."/>
            <person name="Sun S."/>
            <person name="Syed K."/>
            <person name="Tsang A."/>
            <person name="Wiebenga A."/>
            <person name="Young D."/>
            <person name="Pisabarro A."/>
            <person name="Eastwood D.C."/>
            <person name="Martin F."/>
            <person name="Cullen D."/>
            <person name="Grigoriev I.V."/>
            <person name="Hibbett D.S."/>
        </authorList>
    </citation>
    <scope>NUCLEOTIDE SEQUENCE [LARGE SCALE GENOMIC DNA]</scope>
    <source>
        <strain evidence="14">RWD-64-598 SS2</strain>
    </source>
</reference>
<keyword evidence="14" id="KW-1185">Reference proteome</keyword>